<gene>
    <name evidence="2" type="ORF">C7C56_011615</name>
</gene>
<feature type="transmembrane region" description="Helical" evidence="1">
    <location>
        <begin position="67"/>
        <end position="93"/>
    </location>
</feature>
<evidence type="ECO:0000313" key="3">
    <source>
        <dbReference type="Proteomes" id="UP000241421"/>
    </source>
</evidence>
<dbReference type="AlphaFoldDB" id="A0A2U2HM16"/>
<feature type="transmembrane region" description="Helical" evidence="1">
    <location>
        <begin position="38"/>
        <end position="55"/>
    </location>
</feature>
<dbReference type="Proteomes" id="UP000241421">
    <property type="component" value="Unassembled WGS sequence"/>
</dbReference>
<protein>
    <submittedName>
        <fullName evidence="2">AcrB/AcrD/AcrF family protein</fullName>
    </submittedName>
</protein>
<keyword evidence="1" id="KW-0812">Transmembrane</keyword>
<organism evidence="2 3">
    <name type="scientific">Massilia glaciei</name>
    <dbReference type="NCBI Taxonomy" id="1524097"/>
    <lineage>
        <taxon>Bacteria</taxon>
        <taxon>Pseudomonadati</taxon>
        <taxon>Pseudomonadota</taxon>
        <taxon>Betaproteobacteria</taxon>
        <taxon>Burkholderiales</taxon>
        <taxon>Oxalobacteraceae</taxon>
        <taxon>Telluria group</taxon>
        <taxon>Massilia</taxon>
    </lineage>
</organism>
<dbReference type="GO" id="GO:0042910">
    <property type="term" value="F:xenobiotic transmembrane transporter activity"/>
    <property type="evidence" value="ECO:0007669"/>
    <property type="project" value="TreeGrafter"/>
</dbReference>
<dbReference type="GO" id="GO:0005886">
    <property type="term" value="C:plasma membrane"/>
    <property type="evidence" value="ECO:0007669"/>
    <property type="project" value="TreeGrafter"/>
</dbReference>
<dbReference type="PANTHER" id="PTHR32063:SF33">
    <property type="entry name" value="RND SUPERFAMILY EFFLUX PUMP PERMEASE COMPONENT"/>
    <property type="match status" value="1"/>
</dbReference>
<dbReference type="EMBL" id="PXWF02000191">
    <property type="protein sequence ID" value="PWF48476.1"/>
    <property type="molecule type" value="Genomic_DNA"/>
</dbReference>
<dbReference type="OrthoDB" id="9806532at2"/>
<keyword evidence="3" id="KW-1185">Reference proteome</keyword>
<comment type="caution">
    <text evidence="2">The sequence shown here is derived from an EMBL/GenBank/DDBJ whole genome shotgun (WGS) entry which is preliminary data.</text>
</comment>
<dbReference type="Pfam" id="PF00873">
    <property type="entry name" value="ACR_tran"/>
    <property type="match status" value="1"/>
</dbReference>
<evidence type="ECO:0000256" key="1">
    <source>
        <dbReference type="SAM" id="Phobius"/>
    </source>
</evidence>
<dbReference type="PANTHER" id="PTHR32063">
    <property type="match status" value="1"/>
</dbReference>
<accession>A0A2U2HM16</accession>
<name>A0A2U2HM16_9BURK</name>
<sequence>MVVNDSLVLVYAINDIKNAPDKDVFDAIVTGTVRRFRPVLLTSLTTFFGLAPMIFETSLQARFLIPMALSLGFGVLFVTLIVLLIVPTGYHIVEDARRLVGRVKDKTVG</sequence>
<keyword evidence="1" id="KW-1133">Transmembrane helix</keyword>
<dbReference type="SUPFAM" id="SSF82866">
    <property type="entry name" value="Multidrug efflux transporter AcrB transmembrane domain"/>
    <property type="match status" value="1"/>
</dbReference>
<dbReference type="InterPro" id="IPR001036">
    <property type="entry name" value="Acrflvin-R"/>
</dbReference>
<dbReference type="RefSeq" id="WP_106757563.1">
    <property type="nucleotide sequence ID" value="NZ_PXWF02000191.1"/>
</dbReference>
<dbReference type="Gene3D" id="1.20.1640.10">
    <property type="entry name" value="Multidrug efflux transporter AcrB transmembrane domain"/>
    <property type="match status" value="1"/>
</dbReference>
<proteinExistence type="predicted"/>
<reference evidence="2 3" key="1">
    <citation type="submission" date="2018-04" db="EMBL/GenBank/DDBJ databases">
        <title>Massilia violaceinigra sp. nov., a novel purple-pigmented bacterium isolated from Tianshan glacier, Xinjiang, China.</title>
        <authorList>
            <person name="Wang H."/>
        </authorList>
    </citation>
    <scope>NUCLEOTIDE SEQUENCE [LARGE SCALE GENOMIC DNA]</scope>
    <source>
        <strain evidence="2 3">B448-2</strain>
    </source>
</reference>
<evidence type="ECO:0000313" key="2">
    <source>
        <dbReference type="EMBL" id="PWF48476.1"/>
    </source>
</evidence>
<keyword evidence="1" id="KW-0472">Membrane</keyword>